<sequence length="498" mass="50891">MKMHRIPMDTQTVPAPFAVRSSASNPPGGRGDDDDSWAWATAVSRRVNLDLALTEAVEAALNSSGRPEPEVAFVFASSAYGRALDLLVPLLRRLLPSARAVVGCTGFGVSGTPVGGGAPEEVEHAPAVAVALARFPGVETRLARVQAEDVPDGDASPDEWARLVGLSLDGSGGSSSSAGVNTNFIVISDPSFTGIEELLAGLDYAFPGSPVCGGLSSSGRLNSARSIFCWSADQDDADSTGVQRTGAAVLALRGPLTMELLIAQGCRPLSRHVYTVAAVAPEQRNLVTSLVDSSSGAAFAPLEALRRDLGEPLQPIASERELQQVVSNLCCGLKPPDDVFGPFKAASDAPVPGATAAAAAAAAAASPGGGPDTFFNGGSGGAAAAATTEYLIRGMALTNNAQLAVGDTPRLGGAFRFMVRDSEGARADLAAHGVAYKRQRLASVLAGRVEPPAVGALVFSCNGRGAGLYGEESYDARQIGSYVGVPLCGFQCNGPQGN</sequence>
<dbReference type="PANTHER" id="PTHR14939">
    <property type="entry name" value="F-BOX ONLY PROTEIN 22"/>
    <property type="match status" value="1"/>
</dbReference>
<dbReference type="SMART" id="SM00897">
    <property type="entry name" value="FIST"/>
    <property type="match status" value="1"/>
</dbReference>
<dbReference type="Pfam" id="PF10442">
    <property type="entry name" value="FIST_C"/>
    <property type="match status" value="1"/>
</dbReference>
<dbReference type="PANTHER" id="PTHR14939:SF5">
    <property type="entry name" value="F-BOX ONLY PROTEIN 22"/>
    <property type="match status" value="1"/>
</dbReference>
<dbReference type="AlphaFoldDB" id="A0A0D2NAZ8"/>
<dbReference type="InterPro" id="IPR013702">
    <property type="entry name" value="FIST_domain_N"/>
</dbReference>
<dbReference type="RefSeq" id="XP_013901675.1">
    <property type="nucleotide sequence ID" value="XM_014046221.1"/>
</dbReference>
<dbReference type="InterPro" id="IPR019494">
    <property type="entry name" value="FIST_C"/>
</dbReference>
<evidence type="ECO:0000313" key="4">
    <source>
        <dbReference type="Proteomes" id="UP000054498"/>
    </source>
</evidence>
<gene>
    <name evidence="3" type="ORF">MNEG_5306</name>
</gene>
<dbReference type="GO" id="GO:0000209">
    <property type="term" value="P:protein polyubiquitination"/>
    <property type="evidence" value="ECO:0007669"/>
    <property type="project" value="TreeGrafter"/>
</dbReference>
<proteinExistence type="predicted"/>
<name>A0A0D2NAZ8_9CHLO</name>
<evidence type="ECO:0000256" key="1">
    <source>
        <dbReference type="SAM" id="MobiDB-lite"/>
    </source>
</evidence>
<dbReference type="GO" id="GO:0032436">
    <property type="term" value="P:positive regulation of proteasomal ubiquitin-dependent protein catabolic process"/>
    <property type="evidence" value="ECO:0007669"/>
    <property type="project" value="TreeGrafter"/>
</dbReference>
<feature type="region of interest" description="Disordered" evidence="1">
    <location>
        <begin position="1"/>
        <end position="36"/>
    </location>
</feature>
<dbReference type="KEGG" id="mng:MNEG_5306"/>
<evidence type="ECO:0000259" key="2">
    <source>
        <dbReference type="SMART" id="SM00897"/>
    </source>
</evidence>
<evidence type="ECO:0000313" key="3">
    <source>
        <dbReference type="EMBL" id="KIZ02656.1"/>
    </source>
</evidence>
<organism evidence="3 4">
    <name type="scientific">Monoraphidium neglectum</name>
    <dbReference type="NCBI Taxonomy" id="145388"/>
    <lineage>
        <taxon>Eukaryota</taxon>
        <taxon>Viridiplantae</taxon>
        <taxon>Chlorophyta</taxon>
        <taxon>core chlorophytes</taxon>
        <taxon>Chlorophyceae</taxon>
        <taxon>CS clade</taxon>
        <taxon>Sphaeropleales</taxon>
        <taxon>Selenastraceae</taxon>
        <taxon>Monoraphidium</taxon>
    </lineage>
</organism>
<keyword evidence="4" id="KW-1185">Reference proteome</keyword>
<dbReference type="Proteomes" id="UP000054498">
    <property type="component" value="Unassembled WGS sequence"/>
</dbReference>
<feature type="domain" description="FIST" evidence="2">
    <location>
        <begin position="68"/>
        <end position="294"/>
    </location>
</feature>
<protein>
    <recommendedName>
        <fullName evidence="2">FIST domain-containing protein</fullName>
    </recommendedName>
</protein>
<accession>A0A0D2NAZ8</accession>
<dbReference type="GeneID" id="25738183"/>
<dbReference type="OrthoDB" id="509497at2759"/>
<dbReference type="Pfam" id="PF08495">
    <property type="entry name" value="FIST"/>
    <property type="match status" value="1"/>
</dbReference>
<dbReference type="EMBL" id="KK101001">
    <property type="protein sequence ID" value="KIZ02656.1"/>
    <property type="molecule type" value="Genomic_DNA"/>
</dbReference>
<reference evidence="3 4" key="1">
    <citation type="journal article" date="2013" name="BMC Genomics">
        <title>Reconstruction of the lipid metabolism for the microalga Monoraphidium neglectum from its genome sequence reveals characteristics suitable for biofuel production.</title>
        <authorList>
            <person name="Bogen C."/>
            <person name="Al-Dilaimi A."/>
            <person name="Albersmeier A."/>
            <person name="Wichmann J."/>
            <person name="Grundmann M."/>
            <person name="Rupp O."/>
            <person name="Lauersen K.J."/>
            <person name="Blifernez-Klassen O."/>
            <person name="Kalinowski J."/>
            <person name="Goesmann A."/>
            <person name="Mussgnug J.H."/>
            <person name="Kruse O."/>
        </authorList>
    </citation>
    <scope>NUCLEOTIDE SEQUENCE [LARGE SCALE GENOMIC DNA]</scope>
    <source>
        <strain evidence="3 4">SAG 48.87</strain>
    </source>
</reference>